<dbReference type="OrthoDB" id="7864548at2"/>
<keyword evidence="1" id="KW-0282">Flagellum</keyword>
<evidence type="ECO:0000313" key="2">
    <source>
        <dbReference type="Proteomes" id="UP000023430"/>
    </source>
</evidence>
<dbReference type="Proteomes" id="UP000023430">
    <property type="component" value="Unassembled WGS sequence"/>
</dbReference>
<dbReference type="STRING" id="1449351.RISW2_22660"/>
<organism evidence="1 2">
    <name type="scientific">Roseivivax isoporae LMG 25204</name>
    <dbReference type="NCBI Taxonomy" id="1449351"/>
    <lineage>
        <taxon>Bacteria</taxon>
        <taxon>Pseudomonadati</taxon>
        <taxon>Pseudomonadota</taxon>
        <taxon>Alphaproteobacteria</taxon>
        <taxon>Rhodobacterales</taxon>
        <taxon>Roseobacteraceae</taxon>
        <taxon>Roseivivax</taxon>
    </lineage>
</organism>
<accession>X7F9V5</accession>
<proteinExistence type="predicted"/>
<keyword evidence="2" id="KW-1185">Reference proteome</keyword>
<comment type="caution">
    <text evidence="1">The sequence shown here is derived from an EMBL/GenBank/DDBJ whole genome shotgun (WGS) entry which is preliminary data.</text>
</comment>
<keyword evidence="1" id="KW-0966">Cell projection</keyword>
<dbReference type="RefSeq" id="WP_043768511.1">
    <property type="nucleotide sequence ID" value="NZ_JAME01000008.1"/>
</dbReference>
<protein>
    <submittedName>
        <fullName evidence="1">Flagellar basal body-associated protein FliL</fullName>
    </submittedName>
</protein>
<sequence length="185" mass="19013">MKALIVPIVLGLLGTGGGIGAALFLGGGAPEEAQETAADHAAGTAESPAGACTCPDSHDAVAADPAGHADDDHGGEAPTHEYVKINNQFVVPVVEGQRVEALVVLSLSVEVPAGVRTDVHTLEPKLRDVFLGVLFEHANAGHFGPDFTRDESLSILKRGLRDVARTASGGVITDVLITEIARQDA</sequence>
<gene>
    <name evidence="1" type="ORF">RISW2_22660</name>
</gene>
<dbReference type="PATRIC" id="fig|1449351.3.peg.1473"/>
<reference evidence="1 2" key="1">
    <citation type="submission" date="2014-01" db="EMBL/GenBank/DDBJ databases">
        <title>Roseivivax isoporae LMG 25204 Genome Sequencing.</title>
        <authorList>
            <person name="Lai Q."/>
            <person name="Li G."/>
            <person name="Shao Z."/>
        </authorList>
    </citation>
    <scope>NUCLEOTIDE SEQUENCE [LARGE SCALE GENOMIC DNA]</scope>
    <source>
        <strain evidence="1 2">LMG 25204</strain>
    </source>
</reference>
<name>X7F9V5_9RHOB</name>
<keyword evidence="1" id="KW-0969">Cilium</keyword>
<dbReference type="eggNOG" id="ENOG50316FU">
    <property type="taxonomic scope" value="Bacteria"/>
</dbReference>
<evidence type="ECO:0000313" key="1">
    <source>
        <dbReference type="EMBL" id="ETX29687.1"/>
    </source>
</evidence>
<dbReference type="EMBL" id="JAME01000008">
    <property type="protein sequence ID" value="ETX29687.1"/>
    <property type="molecule type" value="Genomic_DNA"/>
</dbReference>
<dbReference type="AlphaFoldDB" id="X7F9V5"/>